<accession>A0AAV4NR57</accession>
<evidence type="ECO:0000256" key="1">
    <source>
        <dbReference type="SAM" id="MobiDB-lite"/>
    </source>
</evidence>
<feature type="compositionally biased region" description="Pro residues" evidence="1">
    <location>
        <begin position="100"/>
        <end position="111"/>
    </location>
</feature>
<proteinExistence type="predicted"/>
<dbReference type="EMBL" id="BPLQ01001987">
    <property type="protein sequence ID" value="GIX87287.1"/>
    <property type="molecule type" value="Genomic_DNA"/>
</dbReference>
<evidence type="ECO:0000313" key="3">
    <source>
        <dbReference type="Proteomes" id="UP001054837"/>
    </source>
</evidence>
<protein>
    <submittedName>
        <fullName evidence="2">Uncharacterized protein</fullName>
    </submittedName>
</protein>
<dbReference type="AlphaFoldDB" id="A0AAV4NR57"/>
<feature type="compositionally biased region" description="Basic and acidic residues" evidence="1">
    <location>
        <begin position="79"/>
        <end position="93"/>
    </location>
</feature>
<dbReference type="Proteomes" id="UP001054837">
    <property type="component" value="Unassembled WGS sequence"/>
</dbReference>
<reference evidence="2 3" key="1">
    <citation type="submission" date="2021-06" db="EMBL/GenBank/DDBJ databases">
        <title>Caerostris darwini draft genome.</title>
        <authorList>
            <person name="Kono N."/>
            <person name="Arakawa K."/>
        </authorList>
    </citation>
    <scope>NUCLEOTIDE SEQUENCE [LARGE SCALE GENOMIC DNA]</scope>
</reference>
<gene>
    <name evidence="2" type="ORF">CDAR_31581</name>
</gene>
<feature type="compositionally biased region" description="Polar residues" evidence="1">
    <location>
        <begin position="64"/>
        <end position="75"/>
    </location>
</feature>
<sequence length="111" mass="11446">MPRWCDGGPPSCRMGVEAGGALGAEGACPSRSSLRGPLVSLGLLADPWEEIAIASCWPRRVRSSFSSGCPTTLGSSDLPDAHAHSRGAEDADRPLLSLPSLPPTPAHSPAF</sequence>
<name>A0AAV4NR57_9ARAC</name>
<comment type="caution">
    <text evidence="2">The sequence shown here is derived from an EMBL/GenBank/DDBJ whole genome shotgun (WGS) entry which is preliminary data.</text>
</comment>
<organism evidence="2 3">
    <name type="scientific">Caerostris darwini</name>
    <dbReference type="NCBI Taxonomy" id="1538125"/>
    <lineage>
        <taxon>Eukaryota</taxon>
        <taxon>Metazoa</taxon>
        <taxon>Ecdysozoa</taxon>
        <taxon>Arthropoda</taxon>
        <taxon>Chelicerata</taxon>
        <taxon>Arachnida</taxon>
        <taxon>Araneae</taxon>
        <taxon>Araneomorphae</taxon>
        <taxon>Entelegynae</taxon>
        <taxon>Araneoidea</taxon>
        <taxon>Araneidae</taxon>
        <taxon>Caerostris</taxon>
    </lineage>
</organism>
<feature type="region of interest" description="Disordered" evidence="1">
    <location>
        <begin position="64"/>
        <end position="111"/>
    </location>
</feature>
<evidence type="ECO:0000313" key="2">
    <source>
        <dbReference type="EMBL" id="GIX87287.1"/>
    </source>
</evidence>
<keyword evidence="3" id="KW-1185">Reference proteome</keyword>